<feature type="transmembrane region" description="Helical" evidence="8">
    <location>
        <begin position="101"/>
        <end position="123"/>
    </location>
</feature>
<dbReference type="KEGG" id="rter:IDM49_00825"/>
<dbReference type="GO" id="GO:0015293">
    <property type="term" value="F:symporter activity"/>
    <property type="evidence" value="ECO:0007669"/>
    <property type="project" value="UniProtKB-KW"/>
</dbReference>
<evidence type="ECO:0000256" key="2">
    <source>
        <dbReference type="ARBA" id="ARBA00022448"/>
    </source>
</evidence>
<dbReference type="GeneID" id="96622763"/>
<evidence type="ECO:0000256" key="5">
    <source>
        <dbReference type="ARBA" id="ARBA00022847"/>
    </source>
</evidence>
<sequence length="331" mass="36701">MVEYAPDRRRGFWTSFLDMSSYIGFATAAALATIVELMLTPEQMLDFGWRICFWAALPLGIIGLVLRTRVKESSTFEAAKEHNAELQQEKRGSLKTICKEYWPQLLIGSALVMCAQVTGFIFATYMPSYLTDNLGYATLHGNILLIPIFLLVAACLPFFGLLSDKVGRKTLMLTGAILGLILDIPAFWLMMLGHVWTTLIGLFLMSLVLMFQISVQPSALPSLFPTHHRYAAMALMFNLSATLLGATAGSVVTVLESWWHTNYAGAYYMMFACVIGIIGLTFYKESAGRNLLGSFPSVASEEEASELVRTQFENPKLDTTTMPIATVRPRS</sequence>
<dbReference type="InterPro" id="IPR020846">
    <property type="entry name" value="MFS_dom"/>
</dbReference>
<evidence type="ECO:0000256" key="3">
    <source>
        <dbReference type="ARBA" id="ARBA00022475"/>
    </source>
</evidence>
<dbReference type="GO" id="GO:0005886">
    <property type="term" value="C:plasma membrane"/>
    <property type="evidence" value="ECO:0007669"/>
    <property type="project" value="UniProtKB-SubCell"/>
</dbReference>
<protein>
    <submittedName>
        <fullName evidence="10">MFS transporter</fullName>
    </submittedName>
</protein>
<keyword evidence="6 8" id="KW-1133">Transmembrane helix</keyword>
<dbReference type="PANTHER" id="PTHR43528:SF1">
    <property type="entry name" value="ALPHA-KETOGLUTARATE PERMEASE"/>
    <property type="match status" value="1"/>
</dbReference>
<keyword evidence="3" id="KW-1003">Cell membrane</keyword>
<name>A0A7H2BH04_9MICC</name>
<feature type="transmembrane region" description="Helical" evidence="8">
    <location>
        <begin position="265"/>
        <end position="283"/>
    </location>
</feature>
<dbReference type="InterPro" id="IPR051084">
    <property type="entry name" value="H+-coupled_symporters"/>
</dbReference>
<evidence type="ECO:0000256" key="6">
    <source>
        <dbReference type="ARBA" id="ARBA00022989"/>
    </source>
</evidence>
<feature type="domain" description="Major facilitator superfamily (MFS) profile" evidence="9">
    <location>
        <begin position="1"/>
        <end position="288"/>
    </location>
</feature>
<dbReference type="InterPro" id="IPR011701">
    <property type="entry name" value="MFS"/>
</dbReference>
<dbReference type="AlphaFoldDB" id="A0A7H2BH04"/>
<keyword evidence="5" id="KW-0769">Symport</keyword>
<keyword evidence="7 8" id="KW-0472">Membrane</keyword>
<dbReference type="EMBL" id="CP061539">
    <property type="protein sequence ID" value="QNV38950.1"/>
    <property type="molecule type" value="Genomic_DNA"/>
</dbReference>
<reference evidence="10 11" key="1">
    <citation type="submission" date="2020-09" db="EMBL/GenBank/DDBJ databases">
        <title>Investigation of environmental microbes.</title>
        <authorList>
            <person name="Ou Y."/>
            <person name="Kang Q."/>
        </authorList>
    </citation>
    <scope>NUCLEOTIDE SEQUENCE [LARGE SCALE GENOMIC DNA]</scope>
    <source>
        <strain evidence="10 11">KJZ-14</strain>
    </source>
</reference>
<evidence type="ECO:0000259" key="9">
    <source>
        <dbReference type="PROSITE" id="PS50850"/>
    </source>
</evidence>
<evidence type="ECO:0000256" key="4">
    <source>
        <dbReference type="ARBA" id="ARBA00022692"/>
    </source>
</evidence>
<feature type="transmembrane region" description="Helical" evidence="8">
    <location>
        <begin position="195"/>
        <end position="215"/>
    </location>
</feature>
<dbReference type="RefSeq" id="WP_190725503.1">
    <property type="nucleotide sequence ID" value="NZ_CP061539.1"/>
</dbReference>
<organism evidence="10 11">
    <name type="scientific">Rothia terrae</name>
    <dbReference type="NCBI Taxonomy" id="396015"/>
    <lineage>
        <taxon>Bacteria</taxon>
        <taxon>Bacillati</taxon>
        <taxon>Actinomycetota</taxon>
        <taxon>Actinomycetes</taxon>
        <taxon>Micrococcales</taxon>
        <taxon>Micrococcaceae</taxon>
        <taxon>Rothia</taxon>
    </lineage>
</organism>
<feature type="transmembrane region" description="Helical" evidence="8">
    <location>
        <begin position="47"/>
        <end position="66"/>
    </location>
</feature>
<dbReference type="Pfam" id="PF07690">
    <property type="entry name" value="MFS_1"/>
    <property type="match status" value="1"/>
</dbReference>
<dbReference type="InterPro" id="IPR036259">
    <property type="entry name" value="MFS_trans_sf"/>
</dbReference>
<dbReference type="Gene3D" id="1.20.1250.20">
    <property type="entry name" value="MFS general substrate transporter like domains"/>
    <property type="match status" value="2"/>
</dbReference>
<evidence type="ECO:0000256" key="1">
    <source>
        <dbReference type="ARBA" id="ARBA00004651"/>
    </source>
</evidence>
<keyword evidence="4 8" id="KW-0812">Transmembrane</keyword>
<evidence type="ECO:0000256" key="8">
    <source>
        <dbReference type="SAM" id="Phobius"/>
    </source>
</evidence>
<dbReference type="Proteomes" id="UP000516404">
    <property type="component" value="Chromosome"/>
</dbReference>
<keyword evidence="11" id="KW-1185">Reference proteome</keyword>
<dbReference type="PANTHER" id="PTHR43528">
    <property type="entry name" value="ALPHA-KETOGLUTARATE PERMEASE"/>
    <property type="match status" value="1"/>
</dbReference>
<proteinExistence type="predicted"/>
<feature type="transmembrane region" description="Helical" evidence="8">
    <location>
        <begin position="12"/>
        <end position="35"/>
    </location>
</feature>
<keyword evidence="2" id="KW-0813">Transport</keyword>
<feature type="transmembrane region" description="Helical" evidence="8">
    <location>
        <begin position="235"/>
        <end position="259"/>
    </location>
</feature>
<evidence type="ECO:0000313" key="11">
    <source>
        <dbReference type="Proteomes" id="UP000516404"/>
    </source>
</evidence>
<evidence type="ECO:0000256" key="7">
    <source>
        <dbReference type="ARBA" id="ARBA00023136"/>
    </source>
</evidence>
<comment type="subcellular location">
    <subcellularLocation>
        <location evidence="1">Cell membrane</location>
        <topology evidence="1">Multi-pass membrane protein</topology>
    </subcellularLocation>
</comment>
<feature type="transmembrane region" description="Helical" evidence="8">
    <location>
        <begin position="170"/>
        <end position="189"/>
    </location>
</feature>
<evidence type="ECO:0000313" key="10">
    <source>
        <dbReference type="EMBL" id="QNV38950.1"/>
    </source>
</evidence>
<dbReference type="SUPFAM" id="SSF103473">
    <property type="entry name" value="MFS general substrate transporter"/>
    <property type="match status" value="1"/>
</dbReference>
<feature type="transmembrane region" description="Helical" evidence="8">
    <location>
        <begin position="143"/>
        <end position="163"/>
    </location>
</feature>
<gene>
    <name evidence="10" type="ORF">IDM49_00825</name>
</gene>
<dbReference type="PROSITE" id="PS50850">
    <property type="entry name" value="MFS"/>
    <property type="match status" value="1"/>
</dbReference>
<accession>A0A7H2BH04</accession>